<evidence type="ECO:0000256" key="1">
    <source>
        <dbReference type="SAM" id="MobiDB-lite"/>
    </source>
</evidence>
<organism evidence="2">
    <name type="scientific">uncultured Rubrobacteraceae bacterium</name>
    <dbReference type="NCBI Taxonomy" id="349277"/>
    <lineage>
        <taxon>Bacteria</taxon>
        <taxon>Bacillati</taxon>
        <taxon>Actinomycetota</taxon>
        <taxon>Rubrobacteria</taxon>
        <taxon>Rubrobacterales</taxon>
        <taxon>Rubrobacteraceae</taxon>
        <taxon>environmental samples</taxon>
    </lineage>
</organism>
<proteinExistence type="predicted"/>
<protein>
    <submittedName>
        <fullName evidence="2">Uncharacterized protein</fullName>
    </submittedName>
</protein>
<feature type="compositionally biased region" description="Basic and acidic residues" evidence="1">
    <location>
        <begin position="1"/>
        <end position="14"/>
    </location>
</feature>
<dbReference type="EMBL" id="CADCVC010000115">
    <property type="protein sequence ID" value="CAA9441324.1"/>
    <property type="molecule type" value="Genomic_DNA"/>
</dbReference>
<name>A0A6J4QJ12_9ACTN</name>
<evidence type="ECO:0000313" key="2">
    <source>
        <dbReference type="EMBL" id="CAA9441324.1"/>
    </source>
</evidence>
<gene>
    <name evidence="2" type="ORF">AVDCRST_MAG80-1360</name>
</gene>
<dbReference type="AlphaFoldDB" id="A0A6J4QJ12"/>
<reference evidence="2" key="1">
    <citation type="submission" date="2020-02" db="EMBL/GenBank/DDBJ databases">
        <authorList>
            <person name="Meier V. D."/>
        </authorList>
    </citation>
    <scope>NUCLEOTIDE SEQUENCE</scope>
    <source>
        <strain evidence="2">AVDCRST_MAG80</strain>
    </source>
</reference>
<accession>A0A6J4QJ12</accession>
<feature type="region of interest" description="Disordered" evidence="1">
    <location>
        <begin position="1"/>
        <end position="38"/>
    </location>
</feature>
<sequence length="228" mass="25287">MSERHSMEPTERIKTAATGAMSAAKSQTVGGAEENPSPTVVDAQTVEALIADWPRMAKSAADEIIKKYGQPNEAIPSRLIWYANGPWKRTVVYRHEIPHNFPQPHTDVVEQFIDYHVPPEKFSELAKFDGSVIVERTAGEVSARCDMEAANFLALNMMHEIVTGKLTAEEARKVYSENTSAYVMNRSAPYAEAFQFELPREETADKDETTIAGAMVRQGVEKAKDIVG</sequence>